<evidence type="ECO:0000256" key="10">
    <source>
        <dbReference type="ARBA" id="ARBA00048807"/>
    </source>
</evidence>
<dbReference type="OrthoDB" id="9804698at2"/>
<evidence type="ECO:0000256" key="2">
    <source>
        <dbReference type="ARBA" id="ARBA00005061"/>
    </source>
</evidence>
<comment type="catalytic activity">
    <reaction evidence="10">
        <text>7,8-dihydroneopterin 3'-triphosphate + H2O = 6-carboxy-5,6,7,8-tetrahydropterin + triphosphate + acetaldehyde + 2 H(+)</text>
        <dbReference type="Rhea" id="RHEA:27966"/>
        <dbReference type="ChEBI" id="CHEBI:15343"/>
        <dbReference type="ChEBI" id="CHEBI:15377"/>
        <dbReference type="ChEBI" id="CHEBI:15378"/>
        <dbReference type="ChEBI" id="CHEBI:18036"/>
        <dbReference type="ChEBI" id="CHEBI:58462"/>
        <dbReference type="ChEBI" id="CHEBI:61032"/>
        <dbReference type="EC" id="4.1.2.50"/>
    </reaction>
</comment>
<dbReference type="GO" id="GO:0046872">
    <property type="term" value="F:metal ion binding"/>
    <property type="evidence" value="ECO:0007669"/>
    <property type="project" value="UniProtKB-KW"/>
</dbReference>
<proteinExistence type="inferred from homology"/>
<accession>A0A318KJQ4</accession>
<evidence type="ECO:0000313" key="11">
    <source>
        <dbReference type="EMBL" id="PXX75180.1"/>
    </source>
</evidence>
<comment type="similarity">
    <text evidence="3">Belongs to the PTPS family. QueD subfamily.</text>
</comment>
<dbReference type="AlphaFoldDB" id="A0A318KJQ4"/>
<keyword evidence="8" id="KW-0456">Lyase</keyword>
<dbReference type="PANTHER" id="PTHR12589:SF7">
    <property type="entry name" value="6-PYRUVOYL TETRAHYDROBIOPTERIN SYNTHASE"/>
    <property type="match status" value="1"/>
</dbReference>
<sequence length="326" mass="35673">MPLMHAASCGFEAARSVRNVADLRRCLHGHSFLCSARWADGAPDVGAALSTALAPLDYADLNQAVAVPDDASLLGWIAGHLPHADGLWLRSAPDRGVLRASAQTPLLHWLHADFEAAHQLPNVPPGHQCGRLHGHGFGVTLCAAASHAELEQAWARLRPLLHQRMLNDIPGLENPTSEVISAWLWRQLADVLALDHVIVRETATAGSQFNGHTHRIWKTQRFEAATPFDAHGRYTGHSYSLRLHLSGQLDEVMGWVQDFGDVKTRFKPFYQQLDHYPLDQVDGLSVANCAGIAQWAAAKLANTPELCRVDVYQRPGEGSLFSVEAA</sequence>
<keyword evidence="6" id="KW-0479">Metal-binding</keyword>
<dbReference type="InterPro" id="IPR007115">
    <property type="entry name" value="6-PTP_synth/QueD"/>
</dbReference>
<dbReference type="Gene3D" id="3.30.479.10">
    <property type="entry name" value="6-pyruvoyl tetrahydropterin synthase/QueD"/>
    <property type="match status" value="2"/>
</dbReference>
<dbReference type="Pfam" id="PF01242">
    <property type="entry name" value="PTPS"/>
    <property type="match status" value="2"/>
</dbReference>
<gene>
    <name evidence="11" type="ORF">DFR34_12733</name>
</gene>
<dbReference type="EMBL" id="QJKI01000027">
    <property type="protein sequence ID" value="PXX75180.1"/>
    <property type="molecule type" value="Genomic_DNA"/>
</dbReference>
<evidence type="ECO:0000256" key="4">
    <source>
        <dbReference type="ARBA" id="ARBA00012982"/>
    </source>
</evidence>
<name>A0A318KJQ4_9NEIS</name>
<keyword evidence="12" id="KW-1185">Reference proteome</keyword>
<evidence type="ECO:0000256" key="7">
    <source>
        <dbReference type="ARBA" id="ARBA00022833"/>
    </source>
</evidence>
<dbReference type="GO" id="GO:0070497">
    <property type="term" value="F:6-carboxytetrahydropterin synthase activity"/>
    <property type="evidence" value="ECO:0007669"/>
    <property type="project" value="UniProtKB-EC"/>
</dbReference>
<organism evidence="11 12">
    <name type="scientific">Rivihabitans pingtungensis</name>
    <dbReference type="NCBI Taxonomy" id="1054498"/>
    <lineage>
        <taxon>Bacteria</taxon>
        <taxon>Pseudomonadati</taxon>
        <taxon>Pseudomonadota</taxon>
        <taxon>Betaproteobacteria</taxon>
        <taxon>Neisseriales</taxon>
        <taxon>Aquaspirillaceae</taxon>
        <taxon>Rivihabitans</taxon>
    </lineage>
</organism>
<dbReference type="SUPFAM" id="SSF55620">
    <property type="entry name" value="Tetrahydrobiopterin biosynthesis enzymes-like"/>
    <property type="match status" value="2"/>
</dbReference>
<keyword evidence="7" id="KW-0862">Zinc</keyword>
<evidence type="ECO:0000256" key="1">
    <source>
        <dbReference type="ARBA" id="ARBA00001947"/>
    </source>
</evidence>
<protein>
    <recommendedName>
        <fullName evidence="5">6-carboxy-5,6,7,8-tetrahydropterin synthase</fullName>
        <ecNumber evidence="4">4.1.2.50</ecNumber>
    </recommendedName>
    <alternativeName>
        <fullName evidence="9">Queuosine biosynthesis protein QueD</fullName>
    </alternativeName>
</protein>
<comment type="caution">
    <text evidence="11">The sequence shown here is derived from an EMBL/GenBank/DDBJ whole genome shotgun (WGS) entry which is preliminary data.</text>
</comment>
<evidence type="ECO:0000256" key="9">
    <source>
        <dbReference type="ARBA" id="ARBA00031449"/>
    </source>
</evidence>
<reference evidence="11 12" key="1">
    <citation type="submission" date="2018-05" db="EMBL/GenBank/DDBJ databases">
        <title>Genomic Encyclopedia of Type Strains, Phase IV (KMG-IV): sequencing the most valuable type-strain genomes for metagenomic binning, comparative biology and taxonomic classification.</title>
        <authorList>
            <person name="Goeker M."/>
        </authorList>
    </citation>
    <scope>NUCLEOTIDE SEQUENCE [LARGE SCALE GENOMIC DNA]</scope>
    <source>
        <strain evidence="11 12">DSM 29661</strain>
    </source>
</reference>
<evidence type="ECO:0000256" key="3">
    <source>
        <dbReference type="ARBA" id="ARBA00008900"/>
    </source>
</evidence>
<evidence type="ECO:0000313" key="12">
    <source>
        <dbReference type="Proteomes" id="UP000247555"/>
    </source>
</evidence>
<dbReference type="UniPathway" id="UPA00391"/>
<evidence type="ECO:0000256" key="8">
    <source>
        <dbReference type="ARBA" id="ARBA00023239"/>
    </source>
</evidence>
<evidence type="ECO:0000256" key="6">
    <source>
        <dbReference type="ARBA" id="ARBA00022723"/>
    </source>
</evidence>
<dbReference type="PANTHER" id="PTHR12589">
    <property type="entry name" value="PYRUVOYL TETRAHYDROBIOPTERIN SYNTHASE"/>
    <property type="match status" value="1"/>
</dbReference>
<evidence type="ECO:0000256" key="5">
    <source>
        <dbReference type="ARBA" id="ARBA00018141"/>
    </source>
</evidence>
<dbReference type="Proteomes" id="UP000247555">
    <property type="component" value="Unassembled WGS sequence"/>
</dbReference>
<comment type="pathway">
    <text evidence="2">Purine metabolism; 7-cyano-7-deazaguanine biosynthesis.</text>
</comment>
<dbReference type="InterPro" id="IPR038418">
    <property type="entry name" value="6-PTP_synth/QueD_sf"/>
</dbReference>
<dbReference type="EC" id="4.1.2.50" evidence="4"/>
<comment type="cofactor">
    <cofactor evidence="1">
        <name>Zn(2+)</name>
        <dbReference type="ChEBI" id="CHEBI:29105"/>
    </cofactor>
</comment>